<feature type="region of interest" description="Disordered" evidence="2">
    <location>
        <begin position="60"/>
        <end position="104"/>
    </location>
</feature>
<gene>
    <name evidence="3" type="ORF">Adt_46799</name>
</gene>
<feature type="compositionally biased region" description="Basic and acidic residues" evidence="2">
    <location>
        <begin position="63"/>
        <end position="73"/>
    </location>
</feature>
<keyword evidence="1" id="KW-0175">Coiled coil</keyword>
<reference evidence="4" key="1">
    <citation type="submission" date="2024-07" db="EMBL/GenBank/DDBJ databases">
        <title>Two chromosome-level genome assemblies of Korean endemic species Abeliophyllum distichum and Forsythia ovata (Oleaceae).</title>
        <authorList>
            <person name="Jang H."/>
        </authorList>
    </citation>
    <scope>NUCLEOTIDE SEQUENCE [LARGE SCALE GENOMIC DNA]</scope>
</reference>
<accession>A0ABD1NXS9</accession>
<dbReference type="AlphaFoldDB" id="A0ABD1NXS9"/>
<evidence type="ECO:0000313" key="4">
    <source>
        <dbReference type="Proteomes" id="UP001604336"/>
    </source>
</evidence>
<proteinExistence type="predicted"/>
<evidence type="ECO:0000256" key="2">
    <source>
        <dbReference type="SAM" id="MobiDB-lite"/>
    </source>
</evidence>
<feature type="coiled-coil region" evidence="1">
    <location>
        <begin position="1"/>
        <end position="28"/>
    </location>
</feature>
<evidence type="ECO:0000313" key="3">
    <source>
        <dbReference type="EMBL" id="KAL2456418.1"/>
    </source>
</evidence>
<evidence type="ECO:0000256" key="1">
    <source>
        <dbReference type="SAM" id="Coils"/>
    </source>
</evidence>
<dbReference type="EMBL" id="JBFOLK010000113">
    <property type="protein sequence ID" value="KAL2456418.1"/>
    <property type="molecule type" value="Genomic_DNA"/>
</dbReference>
<organism evidence="3 4">
    <name type="scientific">Abeliophyllum distichum</name>
    <dbReference type="NCBI Taxonomy" id="126358"/>
    <lineage>
        <taxon>Eukaryota</taxon>
        <taxon>Viridiplantae</taxon>
        <taxon>Streptophyta</taxon>
        <taxon>Embryophyta</taxon>
        <taxon>Tracheophyta</taxon>
        <taxon>Spermatophyta</taxon>
        <taxon>Magnoliopsida</taxon>
        <taxon>eudicotyledons</taxon>
        <taxon>Gunneridae</taxon>
        <taxon>Pentapetalae</taxon>
        <taxon>asterids</taxon>
        <taxon>lamiids</taxon>
        <taxon>Lamiales</taxon>
        <taxon>Oleaceae</taxon>
        <taxon>Forsythieae</taxon>
        <taxon>Abeliophyllum</taxon>
    </lineage>
</organism>
<dbReference type="Proteomes" id="UP001604336">
    <property type="component" value="Unassembled WGS sequence"/>
</dbReference>
<sequence>MERQETNYQNQQASIRKLETQIGQLALQLLDITLGTLPSNTVTNPKEQVQAITTRSRVQLPEIHVKRPEKKDTQILVDDDGVEKQSVQPQEGDPKDSAESSKAQTQVLVKAYVPPIPFSGEIAKAQARQTIRKIS</sequence>
<name>A0ABD1NXS9_9LAMI</name>
<comment type="caution">
    <text evidence="3">The sequence shown here is derived from an EMBL/GenBank/DDBJ whole genome shotgun (WGS) entry which is preliminary data.</text>
</comment>
<keyword evidence="4" id="KW-1185">Reference proteome</keyword>
<protein>
    <submittedName>
        <fullName evidence="3">Uncharacterized protein</fullName>
    </submittedName>
</protein>